<protein>
    <submittedName>
        <fullName evidence="3">Acyl-CoA thioesterase</fullName>
    </submittedName>
</protein>
<keyword evidence="4" id="KW-1185">Reference proteome</keyword>
<dbReference type="PANTHER" id="PTHR31793:SF37">
    <property type="entry name" value="ACYL-COA THIOESTER HYDROLASE YBGC"/>
    <property type="match status" value="1"/>
</dbReference>
<keyword evidence="1" id="KW-0378">Hydrolase</keyword>
<dbReference type="InterPro" id="IPR050563">
    <property type="entry name" value="4-hydroxybenzoyl-CoA_TE"/>
</dbReference>
<accession>A0ABZ2LMU2</accession>
<sequence>MHAEPIFAHTIEVTPEDIDALGHASNIAYVRWVQDVAVAHSEAVGFGYAEYNELGAVFVIRRHEVDYLRPALRGDRLEVRTWVASAQAAKCIRMTEIRNASTGAVLAKASTTWGFVDVVKGRPTRIPDPIRVAFLQPPRGRAARAEASDSAPEGATLSPVSEP</sequence>
<evidence type="ECO:0000313" key="3">
    <source>
        <dbReference type="EMBL" id="WXB12232.1"/>
    </source>
</evidence>
<feature type="region of interest" description="Disordered" evidence="2">
    <location>
        <begin position="139"/>
        <end position="163"/>
    </location>
</feature>
<dbReference type="Gene3D" id="3.10.129.10">
    <property type="entry name" value="Hotdog Thioesterase"/>
    <property type="match status" value="1"/>
</dbReference>
<evidence type="ECO:0000256" key="2">
    <source>
        <dbReference type="SAM" id="MobiDB-lite"/>
    </source>
</evidence>
<gene>
    <name evidence="3" type="ORF">LZC94_30820</name>
</gene>
<proteinExistence type="predicted"/>
<organism evidence="3 4">
    <name type="scientific">Pendulispora albinea</name>
    <dbReference type="NCBI Taxonomy" id="2741071"/>
    <lineage>
        <taxon>Bacteria</taxon>
        <taxon>Pseudomonadati</taxon>
        <taxon>Myxococcota</taxon>
        <taxon>Myxococcia</taxon>
        <taxon>Myxococcales</taxon>
        <taxon>Sorangiineae</taxon>
        <taxon>Pendulisporaceae</taxon>
        <taxon>Pendulispora</taxon>
    </lineage>
</organism>
<dbReference type="Proteomes" id="UP001370348">
    <property type="component" value="Chromosome"/>
</dbReference>
<name>A0ABZ2LMU2_9BACT</name>
<dbReference type="RefSeq" id="WP_394821850.1">
    <property type="nucleotide sequence ID" value="NZ_CP089984.1"/>
</dbReference>
<evidence type="ECO:0000256" key="1">
    <source>
        <dbReference type="ARBA" id="ARBA00022801"/>
    </source>
</evidence>
<dbReference type="PANTHER" id="PTHR31793">
    <property type="entry name" value="4-HYDROXYBENZOYL-COA THIOESTERASE FAMILY MEMBER"/>
    <property type="match status" value="1"/>
</dbReference>
<dbReference type="InterPro" id="IPR029069">
    <property type="entry name" value="HotDog_dom_sf"/>
</dbReference>
<dbReference type="Pfam" id="PF13279">
    <property type="entry name" value="4HBT_2"/>
    <property type="match status" value="1"/>
</dbReference>
<dbReference type="CDD" id="cd00586">
    <property type="entry name" value="4HBT"/>
    <property type="match status" value="1"/>
</dbReference>
<dbReference type="SUPFAM" id="SSF54637">
    <property type="entry name" value="Thioesterase/thiol ester dehydrase-isomerase"/>
    <property type="match status" value="1"/>
</dbReference>
<dbReference type="EMBL" id="CP089984">
    <property type="protein sequence ID" value="WXB12232.1"/>
    <property type="molecule type" value="Genomic_DNA"/>
</dbReference>
<reference evidence="3 4" key="1">
    <citation type="submission" date="2021-12" db="EMBL/GenBank/DDBJ databases">
        <title>Discovery of the Pendulisporaceae a myxobacterial family with distinct sporulation behavior and unique specialized metabolism.</title>
        <authorList>
            <person name="Garcia R."/>
            <person name="Popoff A."/>
            <person name="Bader C.D."/>
            <person name="Loehr J."/>
            <person name="Walesch S."/>
            <person name="Walt C."/>
            <person name="Boldt J."/>
            <person name="Bunk B."/>
            <person name="Haeckl F.J.F.P.J."/>
            <person name="Gunesch A.P."/>
            <person name="Birkelbach J."/>
            <person name="Nuebel U."/>
            <person name="Pietschmann T."/>
            <person name="Bach T."/>
            <person name="Mueller R."/>
        </authorList>
    </citation>
    <scope>NUCLEOTIDE SEQUENCE [LARGE SCALE GENOMIC DNA]</scope>
    <source>
        <strain evidence="3 4">MSr11954</strain>
    </source>
</reference>
<evidence type="ECO:0000313" key="4">
    <source>
        <dbReference type="Proteomes" id="UP001370348"/>
    </source>
</evidence>